<accession>A0ABP8VMI7</accession>
<dbReference type="SUPFAM" id="SSF55729">
    <property type="entry name" value="Acyl-CoA N-acyltransferases (Nat)"/>
    <property type="match status" value="1"/>
</dbReference>
<dbReference type="InterPro" id="IPR050832">
    <property type="entry name" value="Bact_Acetyltransf"/>
</dbReference>
<gene>
    <name evidence="4" type="ORF">GCM10025780_07640</name>
</gene>
<dbReference type="PANTHER" id="PTHR43877">
    <property type="entry name" value="AMINOALKYLPHOSPHONATE N-ACETYLTRANSFERASE-RELATED-RELATED"/>
    <property type="match status" value="1"/>
</dbReference>
<dbReference type="CDD" id="cd04301">
    <property type="entry name" value="NAT_SF"/>
    <property type="match status" value="1"/>
</dbReference>
<dbReference type="Proteomes" id="UP001501295">
    <property type="component" value="Unassembled WGS sequence"/>
</dbReference>
<dbReference type="EMBL" id="BAABLM010000001">
    <property type="protein sequence ID" value="GAA4667772.1"/>
    <property type="molecule type" value="Genomic_DNA"/>
</dbReference>
<dbReference type="Gene3D" id="3.40.630.30">
    <property type="match status" value="1"/>
</dbReference>
<keyword evidence="1" id="KW-0808">Transferase</keyword>
<protein>
    <recommendedName>
        <fullName evidence="3">N-acetyltransferase domain-containing protein</fullName>
    </recommendedName>
</protein>
<keyword evidence="5" id="KW-1185">Reference proteome</keyword>
<comment type="caution">
    <text evidence="4">The sequence shown here is derived from an EMBL/GenBank/DDBJ whole genome shotgun (WGS) entry which is preliminary data.</text>
</comment>
<feature type="domain" description="N-acetyltransferase" evidence="3">
    <location>
        <begin position="1"/>
        <end position="154"/>
    </location>
</feature>
<organism evidence="4 5">
    <name type="scientific">Frondihabitans cladoniiphilus</name>
    <dbReference type="NCBI Taxonomy" id="715785"/>
    <lineage>
        <taxon>Bacteria</taxon>
        <taxon>Bacillati</taxon>
        <taxon>Actinomycetota</taxon>
        <taxon>Actinomycetes</taxon>
        <taxon>Micrococcales</taxon>
        <taxon>Microbacteriaceae</taxon>
        <taxon>Frondihabitans</taxon>
    </lineage>
</organism>
<dbReference type="InterPro" id="IPR000182">
    <property type="entry name" value="GNAT_dom"/>
</dbReference>
<evidence type="ECO:0000313" key="5">
    <source>
        <dbReference type="Proteomes" id="UP001501295"/>
    </source>
</evidence>
<evidence type="ECO:0000259" key="3">
    <source>
        <dbReference type="PROSITE" id="PS51186"/>
    </source>
</evidence>
<evidence type="ECO:0000256" key="2">
    <source>
        <dbReference type="ARBA" id="ARBA00023315"/>
    </source>
</evidence>
<evidence type="ECO:0000256" key="1">
    <source>
        <dbReference type="ARBA" id="ARBA00022679"/>
    </source>
</evidence>
<dbReference type="PROSITE" id="PS51186">
    <property type="entry name" value="GNAT"/>
    <property type="match status" value="1"/>
</dbReference>
<dbReference type="Pfam" id="PF00583">
    <property type="entry name" value="Acetyltransf_1"/>
    <property type="match status" value="1"/>
</dbReference>
<evidence type="ECO:0000313" key="4">
    <source>
        <dbReference type="EMBL" id="GAA4667772.1"/>
    </source>
</evidence>
<proteinExistence type="predicted"/>
<reference evidence="5" key="1">
    <citation type="journal article" date="2019" name="Int. J. Syst. Evol. Microbiol.">
        <title>The Global Catalogue of Microorganisms (GCM) 10K type strain sequencing project: providing services to taxonomists for standard genome sequencing and annotation.</title>
        <authorList>
            <consortium name="The Broad Institute Genomics Platform"/>
            <consortium name="The Broad Institute Genome Sequencing Center for Infectious Disease"/>
            <person name="Wu L."/>
            <person name="Ma J."/>
        </authorList>
    </citation>
    <scope>NUCLEOTIDE SEQUENCE [LARGE SCALE GENOMIC DNA]</scope>
    <source>
        <strain evidence="5">JCM 18956</strain>
    </source>
</reference>
<dbReference type="InterPro" id="IPR016181">
    <property type="entry name" value="Acyl_CoA_acyltransferase"/>
</dbReference>
<sequence>MPADREACVALWTASCADRDGVAHPGVAERARPKFDHSAGWVVAEDARGHVLGFALATAAGTGVPTDPPDAALLGLLAVHPSTKGRGVGRLLLTSIEGRLAAGGCETAVLHVLTDNAVAVRLYEAAGWRPLGAPFEHSLLGRPTQTYVRRLGAPESSTSS</sequence>
<keyword evidence="2" id="KW-0012">Acyltransferase</keyword>
<name>A0ABP8VMI7_9MICO</name>